<dbReference type="PANTHER" id="PTHR33116:SF86">
    <property type="entry name" value="REVERSE TRANSCRIPTASE DOMAIN-CONTAINING PROTEIN"/>
    <property type="match status" value="1"/>
</dbReference>
<dbReference type="AlphaFoldDB" id="A0AAW2S233"/>
<dbReference type="EMBL" id="JACGWJ010000012">
    <property type="protein sequence ID" value="KAL0386167.1"/>
    <property type="molecule type" value="Genomic_DNA"/>
</dbReference>
<evidence type="ECO:0000313" key="1">
    <source>
        <dbReference type="EMBL" id="KAL0386167.1"/>
    </source>
</evidence>
<reference evidence="1" key="2">
    <citation type="journal article" date="2024" name="Plant">
        <title>Genomic evolution and insights into agronomic trait innovations of Sesamum species.</title>
        <authorList>
            <person name="Miao H."/>
            <person name="Wang L."/>
            <person name="Qu L."/>
            <person name="Liu H."/>
            <person name="Sun Y."/>
            <person name="Le M."/>
            <person name="Wang Q."/>
            <person name="Wei S."/>
            <person name="Zheng Y."/>
            <person name="Lin W."/>
            <person name="Duan Y."/>
            <person name="Cao H."/>
            <person name="Xiong S."/>
            <person name="Wang X."/>
            <person name="Wei L."/>
            <person name="Li C."/>
            <person name="Ma Q."/>
            <person name="Ju M."/>
            <person name="Zhao R."/>
            <person name="Li G."/>
            <person name="Mu C."/>
            <person name="Tian Q."/>
            <person name="Mei H."/>
            <person name="Zhang T."/>
            <person name="Gao T."/>
            <person name="Zhang H."/>
        </authorList>
    </citation>
    <scope>NUCLEOTIDE SEQUENCE</scope>
    <source>
        <strain evidence="1">G02</strain>
    </source>
</reference>
<gene>
    <name evidence="1" type="ORF">Sradi_3011000</name>
</gene>
<comment type="caution">
    <text evidence="1">The sequence shown here is derived from an EMBL/GenBank/DDBJ whole genome shotgun (WGS) entry which is preliminary data.</text>
</comment>
<accession>A0AAW2S233</accession>
<sequence>MSCFQLPTTLVRGLEAQMADFWWHSRGERRVHWVAWRKLCWPREAGGLGFRELKEFNLALLAKQGWRILTRPESLLSRVLKARYFPNSSLGEARIWVLSNLAWNSLSSWSAGPSEWVLEVGQNLDQEERSRFFMYWWALWMHQCKRVMEGKNQEPMIVWRNAAVMLDSYLSVNVWFMMFLLVRPYAILCYSRGGRAGIGEEVIVADHIQRGANVLDCFDSVVFVFLNIFHG</sequence>
<reference evidence="1" key="1">
    <citation type="submission" date="2020-06" db="EMBL/GenBank/DDBJ databases">
        <authorList>
            <person name="Li T."/>
            <person name="Hu X."/>
            <person name="Zhang T."/>
            <person name="Song X."/>
            <person name="Zhang H."/>
            <person name="Dai N."/>
            <person name="Sheng W."/>
            <person name="Hou X."/>
            <person name="Wei L."/>
        </authorList>
    </citation>
    <scope>NUCLEOTIDE SEQUENCE</scope>
    <source>
        <strain evidence="1">G02</strain>
        <tissue evidence="1">Leaf</tissue>
    </source>
</reference>
<organism evidence="1">
    <name type="scientific">Sesamum radiatum</name>
    <name type="common">Black benniseed</name>
    <dbReference type="NCBI Taxonomy" id="300843"/>
    <lineage>
        <taxon>Eukaryota</taxon>
        <taxon>Viridiplantae</taxon>
        <taxon>Streptophyta</taxon>
        <taxon>Embryophyta</taxon>
        <taxon>Tracheophyta</taxon>
        <taxon>Spermatophyta</taxon>
        <taxon>Magnoliopsida</taxon>
        <taxon>eudicotyledons</taxon>
        <taxon>Gunneridae</taxon>
        <taxon>Pentapetalae</taxon>
        <taxon>asterids</taxon>
        <taxon>lamiids</taxon>
        <taxon>Lamiales</taxon>
        <taxon>Pedaliaceae</taxon>
        <taxon>Sesamum</taxon>
    </lineage>
</organism>
<dbReference type="PANTHER" id="PTHR33116">
    <property type="entry name" value="REVERSE TRANSCRIPTASE ZINC-BINDING DOMAIN-CONTAINING PROTEIN-RELATED-RELATED"/>
    <property type="match status" value="1"/>
</dbReference>
<name>A0AAW2S233_SESRA</name>
<proteinExistence type="predicted"/>
<protein>
    <submittedName>
        <fullName evidence="1">Mitochondrial protein</fullName>
    </submittedName>
</protein>